<name>T1EJ89_HELRO</name>
<sequence>INNRIDVLLQKYENLVGLTEVKTAQKKVIDAEQIFQNVQNERRNCQTKMTEIQNRLKDIHVRLDKLQRGDERYLILLTEEHDVLRNEKKLMQDLRHWEQAEHDHFAALSSALRESHEKERAQAEKTKYWSIIGSVIGAAIGIVGTSINNHMKMRELKDLVQEGSDKNLELKDIVKNLSQVAQAQYGQTISFLSDLQTLILEGKAPEKLKLPLLLASESEKFDNVNKVVYVGSEITNLLQRMEDDLEWKIKKNALMTTGLIYGTGLVAAAVVY</sequence>
<reference evidence="5" key="1">
    <citation type="submission" date="2012-12" db="EMBL/GenBank/DDBJ databases">
        <authorList>
            <person name="Hellsten U."/>
            <person name="Grimwood J."/>
            <person name="Chapman J.A."/>
            <person name="Shapiro H."/>
            <person name="Aerts A."/>
            <person name="Otillar R.P."/>
            <person name="Terry A.Y."/>
            <person name="Boore J.L."/>
            <person name="Simakov O."/>
            <person name="Marletaz F."/>
            <person name="Cho S.-J."/>
            <person name="Edsinger-Gonzales E."/>
            <person name="Havlak P."/>
            <person name="Kuo D.-H."/>
            <person name="Larsson T."/>
            <person name="Lv J."/>
            <person name="Arendt D."/>
            <person name="Savage R."/>
            <person name="Osoegawa K."/>
            <person name="de Jong P."/>
            <person name="Lindberg D.R."/>
            <person name="Seaver E.C."/>
            <person name="Weisblat D.A."/>
            <person name="Putnam N.H."/>
            <person name="Grigoriev I.V."/>
            <person name="Rokhsar D.S."/>
        </authorList>
    </citation>
    <scope>NUCLEOTIDE SEQUENCE</scope>
</reference>
<evidence type="ECO:0000313" key="5">
    <source>
        <dbReference type="Proteomes" id="UP000015101"/>
    </source>
</evidence>
<proteinExistence type="predicted"/>
<evidence type="ECO:0000256" key="2">
    <source>
        <dbReference type="SAM" id="Phobius"/>
    </source>
</evidence>
<dbReference type="STRING" id="6412.T1EJ89"/>
<feature type="transmembrane region" description="Helical" evidence="2">
    <location>
        <begin position="128"/>
        <end position="147"/>
    </location>
</feature>
<gene>
    <name evidence="4" type="primary">20196639</name>
    <name evidence="3" type="ORF">HELRODRAFT_143063</name>
</gene>
<evidence type="ECO:0000313" key="4">
    <source>
        <dbReference type="EnsemblMetazoa" id="HelroP143063"/>
    </source>
</evidence>
<dbReference type="eggNOG" id="ENOG502QWCS">
    <property type="taxonomic scope" value="Eukaryota"/>
</dbReference>
<keyword evidence="2" id="KW-1133">Transmembrane helix</keyword>
<keyword evidence="2" id="KW-0472">Membrane</keyword>
<dbReference type="EMBL" id="AMQM01005504">
    <property type="status" value="NOT_ANNOTATED_CDS"/>
    <property type="molecule type" value="Genomic_DNA"/>
</dbReference>
<dbReference type="PANTHER" id="PTHR28624:SF1">
    <property type="entry name" value="MITOCHONDRIAL POTASSIUM CHANNEL"/>
    <property type="match status" value="1"/>
</dbReference>
<dbReference type="OMA" id="DERWKAN"/>
<dbReference type="EMBL" id="KB096983">
    <property type="protein sequence ID" value="ESO00173.1"/>
    <property type="molecule type" value="Genomic_DNA"/>
</dbReference>
<evidence type="ECO:0000313" key="3">
    <source>
        <dbReference type="EMBL" id="ESO00173.1"/>
    </source>
</evidence>
<dbReference type="InParanoid" id="T1EJ89"/>
<dbReference type="OrthoDB" id="6243211at2759"/>
<reference evidence="4" key="3">
    <citation type="submission" date="2015-06" db="UniProtKB">
        <authorList>
            <consortium name="EnsemblMetazoa"/>
        </authorList>
    </citation>
    <scope>IDENTIFICATION</scope>
</reference>
<dbReference type="InterPro" id="IPR037660">
    <property type="entry name" value="CCDC51"/>
</dbReference>
<dbReference type="Proteomes" id="UP000015101">
    <property type="component" value="Unassembled WGS sequence"/>
</dbReference>
<dbReference type="AlphaFoldDB" id="T1EJ89"/>
<dbReference type="KEGG" id="hro:HELRODRAFT_143063"/>
<dbReference type="GeneID" id="20196639"/>
<dbReference type="RefSeq" id="XP_009021607.1">
    <property type="nucleotide sequence ID" value="XM_009023359.1"/>
</dbReference>
<reference evidence="3 5" key="2">
    <citation type="journal article" date="2013" name="Nature">
        <title>Insights into bilaterian evolution from three spiralian genomes.</title>
        <authorList>
            <person name="Simakov O."/>
            <person name="Marletaz F."/>
            <person name="Cho S.J."/>
            <person name="Edsinger-Gonzales E."/>
            <person name="Havlak P."/>
            <person name="Hellsten U."/>
            <person name="Kuo D.H."/>
            <person name="Larsson T."/>
            <person name="Lv J."/>
            <person name="Arendt D."/>
            <person name="Savage R."/>
            <person name="Osoegawa K."/>
            <person name="de Jong P."/>
            <person name="Grimwood J."/>
            <person name="Chapman J.A."/>
            <person name="Shapiro H."/>
            <person name="Aerts A."/>
            <person name="Otillar R.P."/>
            <person name="Terry A.Y."/>
            <person name="Boore J.L."/>
            <person name="Grigoriev I.V."/>
            <person name="Lindberg D.R."/>
            <person name="Seaver E.C."/>
            <person name="Weisblat D.A."/>
            <person name="Putnam N.H."/>
            <person name="Rokhsar D.S."/>
        </authorList>
    </citation>
    <scope>NUCLEOTIDE SEQUENCE</scope>
</reference>
<accession>T1EJ89</accession>
<keyword evidence="1" id="KW-0175">Coiled coil</keyword>
<evidence type="ECO:0000256" key="1">
    <source>
        <dbReference type="SAM" id="Coils"/>
    </source>
</evidence>
<keyword evidence="2" id="KW-0812">Transmembrane</keyword>
<feature type="coiled-coil region" evidence="1">
    <location>
        <begin position="21"/>
        <end position="55"/>
    </location>
</feature>
<dbReference type="EnsemblMetazoa" id="HelroT143063">
    <property type="protein sequence ID" value="HelroP143063"/>
    <property type="gene ID" value="HelroG143063"/>
</dbReference>
<protein>
    <recommendedName>
        <fullName evidence="6">Coiled-coil domain-containing protein 51</fullName>
    </recommendedName>
</protein>
<organism evidence="4 5">
    <name type="scientific">Helobdella robusta</name>
    <name type="common">Californian leech</name>
    <dbReference type="NCBI Taxonomy" id="6412"/>
    <lineage>
        <taxon>Eukaryota</taxon>
        <taxon>Metazoa</taxon>
        <taxon>Spiralia</taxon>
        <taxon>Lophotrochozoa</taxon>
        <taxon>Annelida</taxon>
        <taxon>Clitellata</taxon>
        <taxon>Hirudinea</taxon>
        <taxon>Rhynchobdellida</taxon>
        <taxon>Glossiphoniidae</taxon>
        <taxon>Helobdella</taxon>
    </lineage>
</organism>
<dbReference type="HOGENOM" id="CLU_060968_1_0_1"/>
<keyword evidence="5" id="KW-1185">Reference proteome</keyword>
<dbReference type="PANTHER" id="PTHR28624">
    <property type="entry name" value="COILED-COIL DOMAIN-CONTAINING PROTEIN 51"/>
    <property type="match status" value="1"/>
</dbReference>
<dbReference type="CTD" id="20196639"/>
<evidence type="ECO:0008006" key="6">
    <source>
        <dbReference type="Google" id="ProtNLM"/>
    </source>
</evidence>